<protein>
    <recommendedName>
        <fullName evidence="2">Response regulatory domain-containing protein</fullName>
    </recommendedName>
</protein>
<evidence type="ECO:0000313" key="3">
    <source>
        <dbReference type="EMBL" id="OUN02875.1"/>
    </source>
</evidence>
<dbReference type="Pfam" id="PF02954">
    <property type="entry name" value="HTH_8"/>
    <property type="match status" value="1"/>
</dbReference>
<organism evidence="3 4">
    <name type="scientific">Alistipes onderdonkii</name>
    <dbReference type="NCBI Taxonomy" id="328813"/>
    <lineage>
        <taxon>Bacteria</taxon>
        <taxon>Pseudomonadati</taxon>
        <taxon>Bacteroidota</taxon>
        <taxon>Bacteroidia</taxon>
        <taxon>Bacteroidales</taxon>
        <taxon>Rikenellaceae</taxon>
        <taxon>Alistipes</taxon>
    </lineage>
</organism>
<accession>A0A1Y3QUS7</accession>
<reference evidence="4" key="1">
    <citation type="submission" date="2017-04" db="EMBL/GenBank/DDBJ databases">
        <title>Function of individual gut microbiota members based on whole genome sequencing of pure cultures obtained from chicken caecum.</title>
        <authorList>
            <person name="Medvecky M."/>
            <person name="Cejkova D."/>
            <person name="Polansky O."/>
            <person name="Karasova D."/>
            <person name="Kubasova T."/>
            <person name="Cizek A."/>
            <person name="Rychlik I."/>
        </authorList>
    </citation>
    <scope>NUCLEOTIDE SEQUENCE [LARGE SCALE GENOMIC DNA]</scope>
    <source>
        <strain evidence="4">An90</strain>
    </source>
</reference>
<dbReference type="GO" id="GO:0000160">
    <property type="term" value="P:phosphorelay signal transduction system"/>
    <property type="evidence" value="ECO:0007669"/>
    <property type="project" value="InterPro"/>
</dbReference>
<evidence type="ECO:0000259" key="2">
    <source>
        <dbReference type="PROSITE" id="PS50110"/>
    </source>
</evidence>
<dbReference type="PANTHER" id="PTHR32071:SF121">
    <property type="entry name" value="SIGMA L-DEPENDENT TRANSCRIPTIONAL REGULATOR YQIR-RELATED"/>
    <property type="match status" value="1"/>
</dbReference>
<dbReference type="InterPro" id="IPR009057">
    <property type="entry name" value="Homeodomain-like_sf"/>
</dbReference>
<dbReference type="GO" id="GO:0043565">
    <property type="term" value="F:sequence-specific DNA binding"/>
    <property type="evidence" value="ECO:0007669"/>
    <property type="project" value="InterPro"/>
</dbReference>
<dbReference type="PANTHER" id="PTHR32071">
    <property type="entry name" value="TRANSCRIPTIONAL REGULATORY PROTEIN"/>
    <property type="match status" value="1"/>
</dbReference>
<dbReference type="SUPFAM" id="SSF46689">
    <property type="entry name" value="Homeodomain-like"/>
    <property type="match status" value="1"/>
</dbReference>
<feature type="modified residue" description="4-aspartylphosphate" evidence="1">
    <location>
        <position position="14"/>
    </location>
</feature>
<dbReference type="AlphaFoldDB" id="A0A1Y3QUS7"/>
<dbReference type="Gene3D" id="3.40.50.2300">
    <property type="match status" value="1"/>
</dbReference>
<dbReference type="PROSITE" id="PS50110">
    <property type="entry name" value="RESPONSE_REGULATORY"/>
    <property type="match status" value="1"/>
</dbReference>
<dbReference type="InterPro" id="IPR001789">
    <property type="entry name" value="Sig_transdc_resp-reg_receiver"/>
</dbReference>
<dbReference type="Gene3D" id="1.10.10.60">
    <property type="entry name" value="Homeodomain-like"/>
    <property type="match status" value="1"/>
</dbReference>
<keyword evidence="1" id="KW-0597">Phosphoprotein</keyword>
<evidence type="ECO:0000313" key="4">
    <source>
        <dbReference type="Proteomes" id="UP000195772"/>
    </source>
</evidence>
<dbReference type="Pfam" id="PF00072">
    <property type="entry name" value="Response_reg"/>
    <property type="match status" value="1"/>
</dbReference>
<dbReference type="InterPro" id="IPR002197">
    <property type="entry name" value="HTH_Fis"/>
</dbReference>
<dbReference type="EMBL" id="NFHB01000006">
    <property type="protein sequence ID" value="OUN02875.1"/>
    <property type="molecule type" value="Genomic_DNA"/>
</dbReference>
<dbReference type="Proteomes" id="UP000195772">
    <property type="component" value="Unassembled WGS sequence"/>
</dbReference>
<dbReference type="InterPro" id="IPR011006">
    <property type="entry name" value="CheY-like_superfamily"/>
</dbReference>
<name>A0A1Y3QUS7_9BACT</name>
<dbReference type="SUPFAM" id="SSF52172">
    <property type="entry name" value="CheY-like"/>
    <property type="match status" value="1"/>
</dbReference>
<gene>
    <name evidence="3" type="ORF">B5G41_10120</name>
</gene>
<evidence type="ECO:0000256" key="1">
    <source>
        <dbReference type="PROSITE-ProRule" id="PRU00169"/>
    </source>
</evidence>
<dbReference type="PRINTS" id="PR01590">
    <property type="entry name" value="HTHFIS"/>
</dbReference>
<proteinExistence type="predicted"/>
<feature type="domain" description="Response regulatory" evidence="2">
    <location>
        <begin position="1"/>
        <end position="79"/>
    </location>
</feature>
<sequence>MLLQQEDPDVVLCDVELPDGNGVDMVERIKELAPMVEVILLTAYGNIPDGVQAIKNGAFAYITKGDDNNKILPLLARAVEKSQIHSRLLHLFQILEYTNGNKAEAARLLGIGIATLYRKLESYGMKP</sequence>
<comment type="caution">
    <text evidence="3">The sequence shown here is derived from an EMBL/GenBank/DDBJ whole genome shotgun (WGS) entry which is preliminary data.</text>
</comment>